<dbReference type="EMBL" id="FOXX01000019">
    <property type="protein sequence ID" value="SFQ86704.1"/>
    <property type="molecule type" value="Genomic_DNA"/>
</dbReference>
<dbReference type="RefSeq" id="WP_161939280.1">
    <property type="nucleotide sequence ID" value="NZ_FOXX01000019.1"/>
</dbReference>
<evidence type="ECO:0000313" key="2">
    <source>
        <dbReference type="Proteomes" id="UP000182762"/>
    </source>
</evidence>
<accession>A0A1I6C0M5</accession>
<sequence>MENNKVKETGFFVDTAKSLSESEINKLLGQNSVLGESLKSTKKNLAKEGRV</sequence>
<name>A0A1I6C0M5_9BACI</name>
<reference evidence="1 2" key="1">
    <citation type="submission" date="2016-10" db="EMBL/GenBank/DDBJ databases">
        <authorList>
            <person name="Varghese N."/>
            <person name="Submissions S."/>
        </authorList>
    </citation>
    <scope>NUCLEOTIDE SEQUENCE [LARGE SCALE GENOMIC DNA]</scope>
    <source>
        <strain evidence="1 2">DSM 13796</strain>
    </source>
</reference>
<dbReference type="GeneID" id="93713914"/>
<protein>
    <submittedName>
        <fullName evidence="1">Uncharacterized protein</fullName>
    </submittedName>
</protein>
<evidence type="ECO:0000313" key="1">
    <source>
        <dbReference type="EMBL" id="SFQ86704.1"/>
    </source>
</evidence>
<proteinExistence type="predicted"/>
<gene>
    <name evidence="1" type="ORF">SAMN02745910_04704</name>
</gene>
<dbReference type="Proteomes" id="UP000182762">
    <property type="component" value="Unassembled WGS sequence"/>
</dbReference>
<comment type="caution">
    <text evidence="1">The sequence shown here is derived from an EMBL/GenBank/DDBJ whole genome shotgun (WGS) entry which is preliminary data.</text>
</comment>
<keyword evidence="2" id="KW-1185">Reference proteome</keyword>
<organism evidence="1 2">
    <name type="scientific">Priestia endophytica DSM 13796</name>
    <dbReference type="NCBI Taxonomy" id="1121089"/>
    <lineage>
        <taxon>Bacteria</taxon>
        <taxon>Bacillati</taxon>
        <taxon>Bacillota</taxon>
        <taxon>Bacilli</taxon>
        <taxon>Bacillales</taxon>
        <taxon>Bacillaceae</taxon>
        <taxon>Priestia</taxon>
    </lineage>
</organism>